<organism evidence="1">
    <name type="scientific">uncultured Desulfovibrio sp</name>
    <dbReference type="NCBI Taxonomy" id="167968"/>
    <lineage>
        <taxon>Bacteria</taxon>
        <taxon>Pseudomonadati</taxon>
        <taxon>Thermodesulfobacteriota</taxon>
        <taxon>Desulfovibrionia</taxon>
        <taxon>Desulfovibrionales</taxon>
        <taxon>Desulfovibrionaceae</taxon>
        <taxon>Desulfovibrio</taxon>
        <taxon>environmental samples</taxon>
    </lineage>
</organism>
<accession>A0A212KKQ7</accession>
<evidence type="ECO:0000313" key="1">
    <source>
        <dbReference type="EMBL" id="SBW12241.1"/>
    </source>
</evidence>
<gene>
    <name evidence="1" type="ORF">KM92DES2_20396</name>
</gene>
<reference evidence="1" key="1">
    <citation type="submission" date="2016-04" db="EMBL/GenBank/DDBJ databases">
        <authorList>
            <person name="Evans L.H."/>
            <person name="Alamgir A."/>
            <person name="Owens N."/>
            <person name="Weber N.D."/>
            <person name="Virtaneva K."/>
            <person name="Barbian K."/>
            <person name="Babar A."/>
            <person name="Rosenke K."/>
        </authorList>
    </citation>
    <scope>NUCLEOTIDE SEQUENCE</scope>
    <source>
        <strain evidence="1">92-2</strain>
    </source>
</reference>
<name>A0A212KKQ7_9BACT</name>
<dbReference type="EMBL" id="FLUP01000002">
    <property type="protein sequence ID" value="SBW12241.1"/>
    <property type="molecule type" value="Genomic_DNA"/>
</dbReference>
<proteinExistence type="predicted"/>
<sequence>MIDTLSTTLLSFALIMLLQTLNPLEISQYSYYMQLLACYIDAIERKRITRKLSKTTVLRRKPPCLPISRLPENSVFCSYCPWRLFSSLFLRKTFNAGRR</sequence>
<dbReference type="AlphaFoldDB" id="A0A212KKQ7"/>
<protein>
    <submittedName>
        <fullName evidence="1">Uncharacterized protein</fullName>
    </submittedName>
</protein>